<sequence length="199" mass="22515">MSRRRFLLVLAHPLEDSFAAGVAAAIRTTLETLGHEVDLLDLYREDFDPRLSDSERSGYFAGGYDPGSAAPLVERLMAADALVLVFPQWWFNFPAILKGFFDRVFVPGVAFDNDPKGGRIIPRLSNIKLFWAFTTTGSPWWVARLYMGDPVRRLLKRGIAAFCAKEVDFRMVTLHDMDRADAAKRDAHLERVKALLTRL</sequence>
<dbReference type="EMBL" id="JBHTNF010000013">
    <property type="protein sequence ID" value="MFD1329704.1"/>
    <property type="molecule type" value="Genomic_DNA"/>
</dbReference>
<keyword evidence="2 4" id="KW-0560">Oxidoreductase</keyword>
<gene>
    <name evidence="4" type="ORF">ACFQ33_17585</name>
</gene>
<evidence type="ECO:0000313" key="4">
    <source>
        <dbReference type="EMBL" id="MFD1329704.1"/>
    </source>
</evidence>
<protein>
    <submittedName>
        <fullName evidence="4">NAD(P)H-dependent oxidoreductase</fullName>
        <ecNumber evidence="4">1.-.-.-</ecNumber>
        <ecNumber evidence="4">1.6.99.-</ecNumber>
    </submittedName>
</protein>
<proteinExistence type="inferred from homology"/>
<dbReference type="EC" id="1.-.-.-" evidence="4"/>
<comment type="caution">
    <text evidence="4">The sequence shown here is derived from an EMBL/GenBank/DDBJ whole genome shotgun (WGS) entry which is preliminary data.</text>
</comment>
<dbReference type="SUPFAM" id="SSF52218">
    <property type="entry name" value="Flavoproteins"/>
    <property type="match status" value="1"/>
</dbReference>
<dbReference type="RefSeq" id="WP_374840939.1">
    <property type="nucleotide sequence ID" value="NZ_JBHEEW010000017.1"/>
</dbReference>
<dbReference type="InterPro" id="IPR003680">
    <property type="entry name" value="Flavodoxin_fold"/>
</dbReference>
<dbReference type="InterPro" id="IPR029039">
    <property type="entry name" value="Flavoprotein-like_sf"/>
</dbReference>
<evidence type="ECO:0000259" key="3">
    <source>
        <dbReference type="Pfam" id="PF02525"/>
    </source>
</evidence>
<reference evidence="5" key="1">
    <citation type="journal article" date="2019" name="Int. J. Syst. Evol. Microbiol.">
        <title>The Global Catalogue of Microorganisms (GCM) 10K type strain sequencing project: providing services to taxonomists for standard genome sequencing and annotation.</title>
        <authorList>
            <consortium name="The Broad Institute Genomics Platform"/>
            <consortium name="The Broad Institute Genome Sequencing Center for Infectious Disease"/>
            <person name="Wu L."/>
            <person name="Ma J."/>
        </authorList>
    </citation>
    <scope>NUCLEOTIDE SEQUENCE [LARGE SCALE GENOMIC DNA]</scope>
    <source>
        <strain evidence="5">CCUG 55609</strain>
    </source>
</reference>
<comment type="similarity">
    <text evidence="1">Belongs to the NAD(P)H dehydrogenase (quinone) family.</text>
</comment>
<dbReference type="Proteomes" id="UP001597173">
    <property type="component" value="Unassembled WGS sequence"/>
</dbReference>
<dbReference type="Gene3D" id="3.40.50.360">
    <property type="match status" value="1"/>
</dbReference>
<dbReference type="InterPro" id="IPR051545">
    <property type="entry name" value="NAD(P)H_dehydrogenase_qn"/>
</dbReference>
<keyword evidence="5" id="KW-1185">Reference proteome</keyword>
<evidence type="ECO:0000313" key="5">
    <source>
        <dbReference type="Proteomes" id="UP001597173"/>
    </source>
</evidence>
<dbReference type="GO" id="GO:0016491">
    <property type="term" value="F:oxidoreductase activity"/>
    <property type="evidence" value="ECO:0007669"/>
    <property type="project" value="UniProtKB-KW"/>
</dbReference>
<dbReference type="PANTHER" id="PTHR10204:SF34">
    <property type="entry name" value="NAD(P)H DEHYDROGENASE [QUINONE] 1 ISOFORM 1"/>
    <property type="match status" value="1"/>
</dbReference>
<dbReference type="Pfam" id="PF02525">
    <property type="entry name" value="Flavodoxin_2"/>
    <property type="match status" value="1"/>
</dbReference>
<name>A0ABW3Z0E2_MYCRA</name>
<evidence type="ECO:0000256" key="2">
    <source>
        <dbReference type="ARBA" id="ARBA00023002"/>
    </source>
</evidence>
<dbReference type="EC" id="1.6.99.-" evidence="4"/>
<feature type="domain" description="Flavodoxin-like fold" evidence="3">
    <location>
        <begin position="5"/>
        <end position="194"/>
    </location>
</feature>
<accession>A0ABW3Z0E2</accession>
<dbReference type="PANTHER" id="PTHR10204">
    <property type="entry name" value="NAD P H OXIDOREDUCTASE-RELATED"/>
    <property type="match status" value="1"/>
</dbReference>
<evidence type="ECO:0000256" key="1">
    <source>
        <dbReference type="ARBA" id="ARBA00006252"/>
    </source>
</evidence>
<organism evidence="4 5">
    <name type="scientific">Mycoplana ramosa</name>
    <name type="common">Mycoplana bullata</name>
    <dbReference type="NCBI Taxonomy" id="40837"/>
    <lineage>
        <taxon>Bacteria</taxon>
        <taxon>Pseudomonadati</taxon>
        <taxon>Pseudomonadota</taxon>
        <taxon>Alphaproteobacteria</taxon>
        <taxon>Hyphomicrobiales</taxon>
        <taxon>Rhizobiaceae</taxon>
        <taxon>Mycoplana</taxon>
    </lineage>
</organism>